<evidence type="ECO:0000256" key="1">
    <source>
        <dbReference type="SAM" id="SignalP"/>
    </source>
</evidence>
<dbReference type="EMBL" id="MU866265">
    <property type="protein sequence ID" value="KAK4174760.1"/>
    <property type="molecule type" value="Genomic_DNA"/>
</dbReference>
<comment type="caution">
    <text evidence="2">The sequence shown here is derived from an EMBL/GenBank/DDBJ whole genome shotgun (WGS) entry which is preliminary data.</text>
</comment>
<protein>
    <recommendedName>
        <fullName evidence="4">Secreted protein</fullName>
    </recommendedName>
</protein>
<evidence type="ECO:0000313" key="2">
    <source>
        <dbReference type="EMBL" id="KAK4174760.1"/>
    </source>
</evidence>
<name>A0AAN7A655_9PEZI</name>
<accession>A0AAN7A655</accession>
<keyword evidence="1" id="KW-0732">Signal</keyword>
<sequence>MQHLFHCFSSLSFILDVLAAPVIVIRPKYAHHCQLLLTFPANPPLPCIPVQSDPSLSSSYSKVIVSFPSMLYCLHHSTFIRATHDICKTAKQTIINIKKSRLCFSQKRRYHTGR</sequence>
<evidence type="ECO:0000313" key="3">
    <source>
        <dbReference type="Proteomes" id="UP001302321"/>
    </source>
</evidence>
<dbReference type="Proteomes" id="UP001302321">
    <property type="component" value="Unassembled WGS sequence"/>
</dbReference>
<dbReference type="AlphaFoldDB" id="A0AAN7A655"/>
<feature type="chain" id="PRO_5042824856" description="Secreted protein" evidence="1">
    <location>
        <begin position="20"/>
        <end position="114"/>
    </location>
</feature>
<organism evidence="2 3">
    <name type="scientific">Triangularia setosa</name>
    <dbReference type="NCBI Taxonomy" id="2587417"/>
    <lineage>
        <taxon>Eukaryota</taxon>
        <taxon>Fungi</taxon>
        <taxon>Dikarya</taxon>
        <taxon>Ascomycota</taxon>
        <taxon>Pezizomycotina</taxon>
        <taxon>Sordariomycetes</taxon>
        <taxon>Sordariomycetidae</taxon>
        <taxon>Sordariales</taxon>
        <taxon>Podosporaceae</taxon>
        <taxon>Triangularia</taxon>
    </lineage>
</organism>
<gene>
    <name evidence="2" type="ORF">QBC36DRAFT_35025</name>
</gene>
<evidence type="ECO:0008006" key="4">
    <source>
        <dbReference type="Google" id="ProtNLM"/>
    </source>
</evidence>
<feature type="signal peptide" evidence="1">
    <location>
        <begin position="1"/>
        <end position="19"/>
    </location>
</feature>
<reference evidence="2" key="2">
    <citation type="submission" date="2023-05" db="EMBL/GenBank/DDBJ databases">
        <authorList>
            <consortium name="Lawrence Berkeley National Laboratory"/>
            <person name="Steindorff A."/>
            <person name="Hensen N."/>
            <person name="Bonometti L."/>
            <person name="Westerberg I."/>
            <person name="Brannstrom I.O."/>
            <person name="Guillou S."/>
            <person name="Cros-Aarteil S."/>
            <person name="Calhoun S."/>
            <person name="Haridas S."/>
            <person name="Kuo A."/>
            <person name="Mondo S."/>
            <person name="Pangilinan J."/>
            <person name="Riley R."/>
            <person name="Labutti K."/>
            <person name="Andreopoulos B."/>
            <person name="Lipzen A."/>
            <person name="Chen C."/>
            <person name="Yanf M."/>
            <person name="Daum C."/>
            <person name="Ng V."/>
            <person name="Clum A."/>
            <person name="Ohm R."/>
            <person name="Martin F."/>
            <person name="Silar P."/>
            <person name="Natvig D."/>
            <person name="Lalanne C."/>
            <person name="Gautier V."/>
            <person name="Ament-Velasquez S.L."/>
            <person name="Kruys A."/>
            <person name="Hutchinson M.I."/>
            <person name="Powell A.J."/>
            <person name="Barry K."/>
            <person name="Miller A.N."/>
            <person name="Grigoriev I.V."/>
            <person name="Debuchy R."/>
            <person name="Gladieux P."/>
            <person name="Thoren M.H."/>
            <person name="Johannesson H."/>
        </authorList>
    </citation>
    <scope>NUCLEOTIDE SEQUENCE</scope>
    <source>
        <strain evidence="2">CBS 892.96</strain>
    </source>
</reference>
<proteinExistence type="predicted"/>
<keyword evidence="3" id="KW-1185">Reference proteome</keyword>
<reference evidence="2" key="1">
    <citation type="journal article" date="2023" name="Mol. Phylogenet. Evol.">
        <title>Genome-scale phylogeny and comparative genomics of the fungal order Sordariales.</title>
        <authorList>
            <person name="Hensen N."/>
            <person name="Bonometti L."/>
            <person name="Westerberg I."/>
            <person name="Brannstrom I.O."/>
            <person name="Guillou S."/>
            <person name="Cros-Aarteil S."/>
            <person name="Calhoun S."/>
            <person name="Haridas S."/>
            <person name="Kuo A."/>
            <person name="Mondo S."/>
            <person name="Pangilinan J."/>
            <person name="Riley R."/>
            <person name="LaButti K."/>
            <person name="Andreopoulos B."/>
            <person name="Lipzen A."/>
            <person name="Chen C."/>
            <person name="Yan M."/>
            <person name="Daum C."/>
            <person name="Ng V."/>
            <person name="Clum A."/>
            <person name="Steindorff A."/>
            <person name="Ohm R.A."/>
            <person name="Martin F."/>
            <person name="Silar P."/>
            <person name="Natvig D.O."/>
            <person name="Lalanne C."/>
            <person name="Gautier V."/>
            <person name="Ament-Velasquez S.L."/>
            <person name="Kruys A."/>
            <person name="Hutchinson M.I."/>
            <person name="Powell A.J."/>
            <person name="Barry K."/>
            <person name="Miller A.N."/>
            <person name="Grigoriev I.V."/>
            <person name="Debuchy R."/>
            <person name="Gladieux P."/>
            <person name="Hiltunen Thoren M."/>
            <person name="Johannesson H."/>
        </authorList>
    </citation>
    <scope>NUCLEOTIDE SEQUENCE</scope>
    <source>
        <strain evidence="2">CBS 892.96</strain>
    </source>
</reference>